<comment type="caution">
    <text evidence="2">The sequence shown here is derived from an EMBL/GenBank/DDBJ whole genome shotgun (WGS) entry which is preliminary data.</text>
</comment>
<keyword evidence="3" id="KW-1185">Reference proteome</keyword>
<gene>
    <name evidence="2" type="ORF">FPZ47_10810</name>
</gene>
<protein>
    <submittedName>
        <fullName evidence="2">P27 family phage terminase small subunit</fullName>
    </submittedName>
</protein>
<evidence type="ECO:0000256" key="1">
    <source>
        <dbReference type="SAM" id="MobiDB-lite"/>
    </source>
</evidence>
<dbReference type="EMBL" id="VMQU01000036">
    <property type="protein sequence ID" value="TVS90020.1"/>
    <property type="molecule type" value="Genomic_DNA"/>
</dbReference>
<evidence type="ECO:0000313" key="2">
    <source>
        <dbReference type="EMBL" id="TVS90020.1"/>
    </source>
</evidence>
<feature type="region of interest" description="Disordered" evidence="1">
    <location>
        <begin position="93"/>
        <end position="117"/>
    </location>
</feature>
<proteinExistence type="predicted"/>
<dbReference type="Proteomes" id="UP000320513">
    <property type="component" value="Unassembled WGS sequence"/>
</dbReference>
<reference evidence="2 3" key="1">
    <citation type="submission" date="2019-07" db="EMBL/GenBank/DDBJ databases">
        <title>New Mycobacterium species.</title>
        <authorList>
            <person name="Tortoli E."/>
            <person name="Ghielmetti G."/>
            <person name="Friedel U."/>
            <person name="Trovato A."/>
        </authorList>
    </citation>
    <scope>NUCLEOTIDE SEQUENCE [LARGE SCALE GENOMIC DNA]</scope>
    <source>
        <strain evidence="2 3">16-83</strain>
    </source>
</reference>
<sequence length="117" mass="12960">MKTAGEALTERVLEDLKNEGLVPDSRETELLARAAWASDRLAELEKMIAKHGSTFYDEKARMVKPSPMLPEARHLTLVIARCLTGIQMEAKTEKGVDPVKSRAGKASWAARQERGRG</sequence>
<organism evidence="2 3">
    <name type="scientific">Mycobacterium helveticum</name>
    <dbReference type="NCBI Taxonomy" id="2592811"/>
    <lineage>
        <taxon>Bacteria</taxon>
        <taxon>Bacillati</taxon>
        <taxon>Actinomycetota</taxon>
        <taxon>Actinomycetes</taxon>
        <taxon>Mycobacteriales</taxon>
        <taxon>Mycobacteriaceae</taxon>
        <taxon>Mycobacterium</taxon>
    </lineage>
</organism>
<accession>A0A557XVH5</accession>
<evidence type="ECO:0000313" key="3">
    <source>
        <dbReference type="Proteomes" id="UP000320513"/>
    </source>
</evidence>
<name>A0A557XVH5_9MYCO</name>
<dbReference type="RefSeq" id="WP_144951082.1">
    <property type="nucleotide sequence ID" value="NZ_VMQU01000036.1"/>
</dbReference>
<dbReference type="AlphaFoldDB" id="A0A557XVH5"/>